<proteinExistence type="inferred from homology"/>
<dbReference type="Gene3D" id="2.60.40.420">
    <property type="entry name" value="Cupredoxins - blue copper proteins"/>
    <property type="match status" value="3"/>
</dbReference>
<dbReference type="InterPro" id="IPR001117">
    <property type="entry name" value="Cu-oxidase_2nd"/>
</dbReference>
<feature type="domain" description="Plastocyanin-like" evidence="5">
    <location>
        <begin position="207"/>
        <end position="354"/>
    </location>
</feature>
<evidence type="ECO:0000259" key="7">
    <source>
        <dbReference type="Pfam" id="PF07732"/>
    </source>
</evidence>
<accession>A0AAV9JCS0</accession>
<dbReference type="GO" id="GO:0016491">
    <property type="term" value="F:oxidoreductase activity"/>
    <property type="evidence" value="ECO:0007669"/>
    <property type="project" value="UniProtKB-KW"/>
</dbReference>
<dbReference type="EMBL" id="JAVFHQ010000037">
    <property type="protein sequence ID" value="KAK4542901.1"/>
    <property type="molecule type" value="Genomic_DNA"/>
</dbReference>
<protein>
    <recommendedName>
        <fullName evidence="10">Multicopper oxidase</fullName>
    </recommendedName>
</protein>
<dbReference type="CDD" id="cd13854">
    <property type="entry name" value="CuRO_1_MaLCC_like"/>
    <property type="match status" value="1"/>
</dbReference>
<dbReference type="InterPro" id="IPR011707">
    <property type="entry name" value="Cu-oxidase-like_N"/>
</dbReference>
<dbReference type="SUPFAM" id="SSF49503">
    <property type="entry name" value="Cupredoxins"/>
    <property type="match status" value="3"/>
</dbReference>
<dbReference type="InterPro" id="IPR011706">
    <property type="entry name" value="Cu-oxidase_C"/>
</dbReference>
<organism evidence="8 9">
    <name type="scientific">Oleoguttula mirabilis</name>
    <dbReference type="NCBI Taxonomy" id="1507867"/>
    <lineage>
        <taxon>Eukaryota</taxon>
        <taxon>Fungi</taxon>
        <taxon>Dikarya</taxon>
        <taxon>Ascomycota</taxon>
        <taxon>Pezizomycotina</taxon>
        <taxon>Dothideomycetes</taxon>
        <taxon>Dothideomycetidae</taxon>
        <taxon>Mycosphaerellales</taxon>
        <taxon>Teratosphaeriaceae</taxon>
        <taxon>Oleoguttula</taxon>
    </lineage>
</organism>
<dbReference type="AlphaFoldDB" id="A0AAV9JCS0"/>
<name>A0AAV9JCS0_9PEZI</name>
<feature type="domain" description="Plastocyanin-like" evidence="7">
    <location>
        <begin position="82"/>
        <end position="197"/>
    </location>
</feature>
<evidence type="ECO:0000256" key="2">
    <source>
        <dbReference type="ARBA" id="ARBA00022723"/>
    </source>
</evidence>
<comment type="caution">
    <text evidence="8">The sequence shown here is derived from an EMBL/GenBank/DDBJ whole genome shotgun (WGS) entry which is preliminary data.</text>
</comment>
<dbReference type="FunFam" id="2.60.40.420:FF:000021">
    <property type="entry name" value="Extracellular dihydrogeodin oxidase/laccase"/>
    <property type="match status" value="1"/>
</dbReference>
<evidence type="ECO:0000256" key="4">
    <source>
        <dbReference type="ARBA" id="ARBA00023008"/>
    </source>
</evidence>
<evidence type="ECO:0000259" key="5">
    <source>
        <dbReference type="Pfam" id="PF00394"/>
    </source>
</evidence>
<evidence type="ECO:0000259" key="6">
    <source>
        <dbReference type="Pfam" id="PF07731"/>
    </source>
</evidence>
<sequence length="628" mass="69611">MPGYARAATAALASRDTWGYVEPYSNNTLSVLGTPQHHFLPSFLENNPLPHGFPWGTYTANHTNYYTTTPDTGVTRHYDWTVSKRSCAPDGVEIDCLLVNEQFPGPTIEANWGDWIEVRVTNNIEDEGTALHWHGMLQKQTPWMDGTPGFTQCPIAPGSTFTYRFQADLYGTSWWHSHYSSQYASGMFGPMVIYGPNNADYDEDLGPVMVSDWYHEYYHTVIDALFAPLPAVNIPASDNNLINGKNSFDCSQTSLSCTPFAPLASFNFTSGKSYRIRFINPSAAATEKITIDGHTFTVIANDFVPIQPYETDVLTLTVGQRTDVIVKATGSCTDSVWMRAYKPDVCWPSHGGNEATAAIFYQDADRSQNPTSLPGPNAYNTYCGNDPLVQTVPYYAIDPGEPAVTEVLPLEFRSNGTNLLWYMANRTFRVNYNDPVLLEAKLGNLDFPDIENVHNYGSNGSLRFIIENTGNQPHPMHMHGHNMFILAEGSCTSNTTVFGDVSGTTSNASTLKRGLRDDYGTNAKRAAGNYGSCWDGTITNPGNPQRRDVQMLLPGEYIVVQWNQDNPGVWPLHCHVAWHLSAGFVWTVLEQPDAIAQDMGVPNIMAQTCRDWSAWTGDHVVNQIDAGL</sequence>
<keyword evidence="4" id="KW-0186">Copper</keyword>
<keyword evidence="3" id="KW-0560">Oxidoreductase</keyword>
<dbReference type="CDD" id="cd13901">
    <property type="entry name" value="CuRO_3_MaLCC_like"/>
    <property type="match status" value="1"/>
</dbReference>
<dbReference type="PANTHER" id="PTHR11709">
    <property type="entry name" value="MULTI-COPPER OXIDASE"/>
    <property type="match status" value="1"/>
</dbReference>
<reference evidence="8 9" key="1">
    <citation type="submission" date="2021-11" db="EMBL/GenBank/DDBJ databases">
        <title>Black yeast isolated from Biological Soil Crust.</title>
        <authorList>
            <person name="Kurbessoian T."/>
        </authorList>
    </citation>
    <scope>NUCLEOTIDE SEQUENCE [LARGE SCALE GENOMIC DNA]</scope>
    <source>
        <strain evidence="8 9">CCFEE 5522</strain>
    </source>
</reference>
<keyword evidence="2" id="KW-0479">Metal-binding</keyword>
<evidence type="ECO:0000256" key="3">
    <source>
        <dbReference type="ARBA" id="ARBA00023002"/>
    </source>
</evidence>
<dbReference type="PANTHER" id="PTHR11709:SF145">
    <property type="entry name" value="LCC1"/>
    <property type="match status" value="1"/>
</dbReference>
<comment type="similarity">
    <text evidence="1">Belongs to the multicopper oxidase family.</text>
</comment>
<evidence type="ECO:0000313" key="9">
    <source>
        <dbReference type="Proteomes" id="UP001324427"/>
    </source>
</evidence>
<dbReference type="Pfam" id="PF07731">
    <property type="entry name" value="Cu-oxidase_2"/>
    <property type="match status" value="1"/>
</dbReference>
<dbReference type="Pfam" id="PF07732">
    <property type="entry name" value="Cu-oxidase_3"/>
    <property type="match status" value="1"/>
</dbReference>
<evidence type="ECO:0000313" key="8">
    <source>
        <dbReference type="EMBL" id="KAK4542901.1"/>
    </source>
</evidence>
<keyword evidence="9" id="KW-1185">Reference proteome</keyword>
<evidence type="ECO:0008006" key="10">
    <source>
        <dbReference type="Google" id="ProtNLM"/>
    </source>
</evidence>
<feature type="domain" description="Plastocyanin-like" evidence="6">
    <location>
        <begin position="443"/>
        <end position="593"/>
    </location>
</feature>
<dbReference type="Pfam" id="PF00394">
    <property type="entry name" value="Cu-oxidase"/>
    <property type="match status" value="1"/>
</dbReference>
<evidence type="ECO:0000256" key="1">
    <source>
        <dbReference type="ARBA" id="ARBA00010609"/>
    </source>
</evidence>
<dbReference type="Proteomes" id="UP001324427">
    <property type="component" value="Unassembled WGS sequence"/>
</dbReference>
<gene>
    <name evidence="8" type="ORF">LTR36_006090</name>
</gene>
<dbReference type="InterPro" id="IPR045087">
    <property type="entry name" value="Cu-oxidase_fam"/>
</dbReference>
<dbReference type="InterPro" id="IPR008972">
    <property type="entry name" value="Cupredoxin"/>
</dbReference>
<dbReference type="GO" id="GO:0005507">
    <property type="term" value="F:copper ion binding"/>
    <property type="evidence" value="ECO:0007669"/>
    <property type="project" value="InterPro"/>
</dbReference>